<dbReference type="CDD" id="cd01646">
    <property type="entry name" value="RT_Bac_retron_I"/>
    <property type="match status" value="1"/>
</dbReference>
<dbReference type="EMBL" id="CP002104">
    <property type="protein sequence ID" value="ADP39146.1"/>
    <property type="molecule type" value="Genomic_DNA"/>
</dbReference>
<protein>
    <recommendedName>
        <fullName evidence="1">Reverse transcriptase domain-containing protein</fullName>
    </recommendedName>
</protein>
<dbReference type="KEGG" id="gvg:HMPREF0421_21064"/>
<reference evidence="2 3" key="1">
    <citation type="journal article" date="2010" name="PLoS ONE">
        <title>Comparative genomics of Gardnerella vaginalis strains reveals substantial differences in metabolic and virulence potential.</title>
        <authorList>
            <person name="Yeoman C.J."/>
            <person name="Yildirim S."/>
            <person name="Thomas S.M."/>
            <person name="Durkin A.S."/>
            <person name="Torralba M."/>
            <person name="Sutton G."/>
            <person name="Buhay C.J."/>
            <person name="Ding Y."/>
            <person name="Dugan-Rocha S.P."/>
            <person name="Muzny D.M."/>
            <person name="Qin X."/>
            <person name="Gibbs R.A."/>
            <person name="Leigh S.R."/>
            <person name="Stumpf R."/>
            <person name="White B.A."/>
            <person name="Highlander S.K."/>
            <person name="Nelson K.E."/>
            <person name="Wilson B.A."/>
        </authorList>
    </citation>
    <scope>NUCLEOTIDE SEQUENCE [LARGE SCALE GENOMIC DNA]</scope>
    <source>
        <strain evidence="3">ATCC 14019 / 317</strain>
    </source>
</reference>
<dbReference type="Proteomes" id="UP000001453">
    <property type="component" value="Chromosome"/>
</dbReference>
<dbReference type="InterPro" id="IPR051083">
    <property type="entry name" value="GrpII_Intron_Splice-Mob/Def"/>
</dbReference>
<name>E3DAQ2_GARV3</name>
<organism evidence="2 3">
    <name type="scientific">Gardnerella vaginalis (strain ATCC 14019 / 317)</name>
    <dbReference type="NCBI Taxonomy" id="525284"/>
    <lineage>
        <taxon>Bacteria</taxon>
        <taxon>Bacillati</taxon>
        <taxon>Actinomycetota</taxon>
        <taxon>Actinomycetes</taxon>
        <taxon>Bifidobacteriales</taxon>
        <taxon>Bifidobacteriaceae</taxon>
        <taxon>Gardnerella</taxon>
    </lineage>
</organism>
<dbReference type="AlphaFoldDB" id="E3DAQ2"/>
<dbReference type="Pfam" id="PF00078">
    <property type="entry name" value="RVT_1"/>
    <property type="match status" value="1"/>
</dbReference>
<evidence type="ECO:0000313" key="2">
    <source>
        <dbReference type="EMBL" id="ADP39146.1"/>
    </source>
</evidence>
<feature type="domain" description="Reverse transcriptase" evidence="1">
    <location>
        <begin position="58"/>
        <end position="326"/>
    </location>
</feature>
<accession>E3DAQ2</accession>
<dbReference type="PROSITE" id="PS50878">
    <property type="entry name" value="RT_POL"/>
    <property type="match status" value="1"/>
</dbReference>
<dbReference type="PATRIC" id="fig|525284.18.peg.1049"/>
<dbReference type="PANTHER" id="PTHR34047:SF8">
    <property type="entry name" value="PROTEIN YKFC"/>
    <property type="match status" value="1"/>
</dbReference>
<evidence type="ECO:0000259" key="1">
    <source>
        <dbReference type="PROSITE" id="PS50878"/>
    </source>
</evidence>
<evidence type="ECO:0000313" key="3">
    <source>
        <dbReference type="Proteomes" id="UP000001453"/>
    </source>
</evidence>
<sequence>MENWRSEKLKTYYDFISEIKPDELYDSLVAYGLFSEKLPPIFSGDSFLDYCKNIRKDTFSDEWRGYINYESMRNTNIPRNIGIPTPMGHELLCKTLRNHWIELTEYFKIKTKGQPRIISRIHIRKMQDKKALFLMNYKNWTDDGTPEPDIYLGKRYMIHADISKCYPSIYTHAIPWALVGKDAAKANVKNNKEWYNQIDHFAQIVKNGETHGLLIGPHTSNILSEIILCAIDENLSKKYMSYIRNIDDYICYVNTKEEVDNFIIDLNRELRKYDLLMNHKKTEIYELPICVVETWVHKIQNYIATFQKFKEYVDYKEVQAFIDFTIKLVSENADNNSIILYAVKSLKDFNLTKNAQEYLIKSVVSLSLLYPYLVPILGEFIFKKYEADTNQIQKYANMIYEKYIQKNNYEACSFALLYAIDSNSKIDSIDVEIIKSSQDCILMLMAFIYCKKNNLKSEVKQLKQYAKELEQKGEMDQYWLFVYECLGKLTGEWCAMKKNKVSFLKSEYR</sequence>
<proteinExistence type="predicted"/>
<dbReference type="InterPro" id="IPR000477">
    <property type="entry name" value="RT_dom"/>
</dbReference>
<dbReference type="PANTHER" id="PTHR34047">
    <property type="entry name" value="NUCLEAR INTRON MATURASE 1, MITOCHONDRIAL-RELATED"/>
    <property type="match status" value="1"/>
</dbReference>
<dbReference type="OrthoDB" id="1550386at2"/>
<dbReference type="HOGENOM" id="CLU_030410_1_0_11"/>
<gene>
    <name evidence="2" type="ordered locus">HMPREF0421_21064</name>
</gene>